<evidence type="ECO:0000313" key="2">
    <source>
        <dbReference type="EMBL" id="KGD79434.1"/>
    </source>
</evidence>
<dbReference type="PIRSF" id="PIRSF029394">
    <property type="entry name" value="UCP029394"/>
    <property type="match status" value="1"/>
</dbReference>
<dbReference type="SUPFAM" id="SSF54427">
    <property type="entry name" value="NTF2-like"/>
    <property type="match status" value="1"/>
</dbReference>
<name>A0A095TS85_9GAMM</name>
<proteinExistence type="predicted"/>
<dbReference type="AlphaFoldDB" id="A0A095TS85"/>
<dbReference type="InterPro" id="IPR032710">
    <property type="entry name" value="NTF2-like_dom_sf"/>
</dbReference>
<dbReference type="EMBL" id="JPKR02000005">
    <property type="protein sequence ID" value="KGD79434.1"/>
    <property type="molecule type" value="Genomic_DNA"/>
</dbReference>
<gene>
    <name evidence="2" type="ORF">HA49_02285</name>
</gene>
<dbReference type="eggNOG" id="COG4460">
    <property type="taxonomic scope" value="Bacteria"/>
</dbReference>
<sequence length="125" mass="14349">MNDYINEVECTLKSLELWLGQGEGDIASLTDRFADGFTMMTPAGSSLDKTGLRSFLQAQQASRRGLRITFDQLKIIHEWPQGAVVYYREQQSQQDAPENIRWATAVFSREGEIVRWLHLQETLQN</sequence>
<dbReference type="Gene3D" id="3.10.450.50">
    <property type="match status" value="1"/>
</dbReference>
<comment type="caution">
    <text evidence="2">The sequence shown here is derived from an EMBL/GenBank/DDBJ whole genome shotgun (WGS) entry which is preliminary data.</text>
</comment>
<keyword evidence="3" id="KW-1185">Reference proteome</keyword>
<feature type="domain" description="DUF4440" evidence="1">
    <location>
        <begin position="16"/>
        <end position="111"/>
    </location>
</feature>
<protein>
    <recommendedName>
        <fullName evidence="1">DUF4440 domain-containing protein</fullName>
    </recommendedName>
</protein>
<organism evidence="2 3">
    <name type="scientific">Tatumella morbirosei</name>
    <dbReference type="NCBI Taxonomy" id="642227"/>
    <lineage>
        <taxon>Bacteria</taxon>
        <taxon>Pseudomonadati</taxon>
        <taxon>Pseudomonadota</taxon>
        <taxon>Gammaproteobacteria</taxon>
        <taxon>Enterobacterales</taxon>
        <taxon>Erwiniaceae</taxon>
        <taxon>Tatumella</taxon>
    </lineage>
</organism>
<reference evidence="2" key="1">
    <citation type="submission" date="2014-12" db="EMBL/GenBank/DDBJ databases">
        <title>The draft genome of the Tatumella morbirosei type strain, LMG23360T isolated from pineapple rot.</title>
        <authorList>
            <person name="Smits T.H."/>
            <person name="Palmer M."/>
            <person name="Venter S.N."/>
            <person name="Duffy B."/>
            <person name="Steenkamp E.T."/>
            <person name="Chan W.Y."/>
            <person name="Coutinho T.A."/>
            <person name="Coetzee M.P."/>
            <person name="De Maayer P."/>
        </authorList>
    </citation>
    <scope>NUCLEOTIDE SEQUENCE [LARGE SCALE GENOMIC DNA]</scope>
    <source>
        <strain evidence="2">LMG 23360</strain>
    </source>
</reference>
<dbReference type="RefSeq" id="WP_038016329.1">
    <property type="nucleotide sequence ID" value="NZ_JPKR02000005.1"/>
</dbReference>
<evidence type="ECO:0000313" key="3">
    <source>
        <dbReference type="Proteomes" id="UP000029577"/>
    </source>
</evidence>
<dbReference type="Pfam" id="PF14534">
    <property type="entry name" value="DUF4440"/>
    <property type="match status" value="1"/>
</dbReference>
<dbReference type="InterPro" id="IPR016918">
    <property type="entry name" value="UCP029394"/>
</dbReference>
<dbReference type="OrthoDB" id="8912060at2"/>
<evidence type="ECO:0000259" key="1">
    <source>
        <dbReference type="Pfam" id="PF14534"/>
    </source>
</evidence>
<accession>A0A095TS85</accession>
<dbReference type="Proteomes" id="UP000029577">
    <property type="component" value="Unassembled WGS sequence"/>
</dbReference>
<dbReference type="InterPro" id="IPR027843">
    <property type="entry name" value="DUF4440"/>
</dbReference>